<proteinExistence type="predicted"/>
<sequence>MTSISNHDQNNEATVQPHADLSSMTLSSTAIYGNVLTSISPSKELSDKSTETCAHGVNVYDVGDTWHLNCSVYCRCFPHQQVVCRSSCFNYGIIPRGCQLASPHGESCCKLLVCLNLHNIRSFGTPQWSTKPMLDPLDVLQNKLKPDILDVWKTNDLYNGEQSKTSKSLSKEASMQPTYSISSNLAARQGFGIRMPPRTLFIPYRDESSMSTLSTMIRPVMISSSSEERLKSNNDLKVQLPKQNTKSESILHNDISLSNNNAFVGSYPTDSLNSPVTDLHLSPFAKVDAYIKPSIVTLDKRKEMSITAMGKILGCTIRGKLVRQGENWIENCERKCICEDEINHRISCVPFRCEQ</sequence>
<dbReference type="SUPFAM" id="SSF57603">
    <property type="entry name" value="FnI-like domain"/>
    <property type="match status" value="1"/>
</dbReference>
<dbReference type="Proteomes" id="UP000828390">
    <property type="component" value="Unassembled WGS sequence"/>
</dbReference>
<gene>
    <name evidence="1" type="ORF">DPMN_008585</name>
</gene>
<evidence type="ECO:0000313" key="2">
    <source>
        <dbReference type="Proteomes" id="UP000828390"/>
    </source>
</evidence>
<evidence type="ECO:0008006" key="3">
    <source>
        <dbReference type="Google" id="ProtNLM"/>
    </source>
</evidence>
<dbReference type="AlphaFoldDB" id="A0A9D4MVE3"/>
<reference evidence="1" key="2">
    <citation type="submission" date="2020-11" db="EMBL/GenBank/DDBJ databases">
        <authorList>
            <person name="McCartney M.A."/>
            <person name="Auch B."/>
            <person name="Kono T."/>
            <person name="Mallez S."/>
            <person name="Becker A."/>
            <person name="Gohl D.M."/>
            <person name="Silverstein K.A.T."/>
            <person name="Koren S."/>
            <person name="Bechman K.B."/>
            <person name="Herman A."/>
            <person name="Abrahante J.E."/>
            <person name="Garbe J."/>
        </authorList>
    </citation>
    <scope>NUCLEOTIDE SEQUENCE</scope>
    <source>
        <strain evidence="1">Duluth1</strain>
        <tissue evidence="1">Whole animal</tissue>
    </source>
</reference>
<protein>
    <recommendedName>
        <fullName evidence="3">VWFC domain-containing protein</fullName>
    </recommendedName>
</protein>
<dbReference type="EMBL" id="JAIWYP010000001">
    <property type="protein sequence ID" value="KAH3884602.1"/>
    <property type="molecule type" value="Genomic_DNA"/>
</dbReference>
<reference evidence="1" key="1">
    <citation type="journal article" date="2019" name="bioRxiv">
        <title>The Genome of the Zebra Mussel, Dreissena polymorpha: A Resource for Invasive Species Research.</title>
        <authorList>
            <person name="McCartney M.A."/>
            <person name="Auch B."/>
            <person name="Kono T."/>
            <person name="Mallez S."/>
            <person name="Zhang Y."/>
            <person name="Obille A."/>
            <person name="Becker A."/>
            <person name="Abrahante J.E."/>
            <person name="Garbe J."/>
            <person name="Badalamenti J.P."/>
            <person name="Herman A."/>
            <person name="Mangelson H."/>
            <person name="Liachko I."/>
            <person name="Sullivan S."/>
            <person name="Sone E.D."/>
            <person name="Koren S."/>
            <person name="Silverstein K.A.T."/>
            <person name="Beckman K.B."/>
            <person name="Gohl D.M."/>
        </authorList>
    </citation>
    <scope>NUCLEOTIDE SEQUENCE</scope>
    <source>
        <strain evidence="1">Duluth1</strain>
        <tissue evidence="1">Whole animal</tissue>
    </source>
</reference>
<evidence type="ECO:0000313" key="1">
    <source>
        <dbReference type="EMBL" id="KAH3884602.1"/>
    </source>
</evidence>
<organism evidence="1 2">
    <name type="scientific">Dreissena polymorpha</name>
    <name type="common">Zebra mussel</name>
    <name type="synonym">Mytilus polymorpha</name>
    <dbReference type="NCBI Taxonomy" id="45954"/>
    <lineage>
        <taxon>Eukaryota</taxon>
        <taxon>Metazoa</taxon>
        <taxon>Spiralia</taxon>
        <taxon>Lophotrochozoa</taxon>
        <taxon>Mollusca</taxon>
        <taxon>Bivalvia</taxon>
        <taxon>Autobranchia</taxon>
        <taxon>Heteroconchia</taxon>
        <taxon>Euheterodonta</taxon>
        <taxon>Imparidentia</taxon>
        <taxon>Neoheterodontei</taxon>
        <taxon>Myida</taxon>
        <taxon>Dreissenoidea</taxon>
        <taxon>Dreissenidae</taxon>
        <taxon>Dreissena</taxon>
    </lineage>
</organism>
<name>A0A9D4MVE3_DREPO</name>
<keyword evidence="2" id="KW-1185">Reference proteome</keyword>
<comment type="caution">
    <text evidence="1">The sequence shown here is derived from an EMBL/GenBank/DDBJ whole genome shotgun (WGS) entry which is preliminary data.</text>
</comment>
<accession>A0A9D4MVE3</accession>